<evidence type="ECO:0000313" key="2">
    <source>
        <dbReference type="Proteomes" id="UP000053719"/>
    </source>
</evidence>
<organism evidence="1 2">
    <name type="scientific">Lactococcus lactis subsp. lactis</name>
    <name type="common">Streptococcus lactis</name>
    <dbReference type="NCBI Taxonomy" id="1360"/>
    <lineage>
        <taxon>Bacteria</taxon>
        <taxon>Bacillati</taxon>
        <taxon>Bacillota</taxon>
        <taxon>Bacilli</taxon>
        <taxon>Lactobacillales</taxon>
        <taxon>Streptococcaceae</taxon>
        <taxon>Lactococcus</taxon>
    </lineage>
</organism>
<dbReference type="PATRIC" id="fig|1360.114.peg.454"/>
<protein>
    <submittedName>
        <fullName evidence="1">Uncharacterized protein</fullName>
    </submittedName>
</protein>
<dbReference type="Proteomes" id="UP000053719">
    <property type="component" value="Unassembled WGS sequence"/>
</dbReference>
<accession>A0A0V8E6N8</accession>
<proteinExistence type="predicted"/>
<name>A0A0V8E6N8_LACLL</name>
<evidence type="ECO:0000313" key="1">
    <source>
        <dbReference type="EMBL" id="KSU21475.1"/>
    </source>
</evidence>
<gene>
    <name evidence="1" type="ORF">M20_0881</name>
</gene>
<dbReference type="AlphaFoldDB" id="A0A0V8E6N8"/>
<dbReference type="EMBL" id="LKLU01000064">
    <property type="protein sequence ID" value="KSU21475.1"/>
    <property type="molecule type" value="Genomic_DNA"/>
</dbReference>
<sequence>MKENLILTNWHIEFLIAPEECLSYKKILSNLRIIWYKLY</sequence>
<reference evidence="2" key="1">
    <citation type="submission" date="2015-10" db="EMBL/GenBank/DDBJ databases">
        <title>Draft Genome Sequences of 11 Lactococcus lactis subspecies cremoris strains.</title>
        <authorList>
            <person name="Wels M."/>
            <person name="Backus L."/>
            <person name="Boekhorst J."/>
            <person name="Dijkstra A."/>
            <person name="Beerthuizen M."/>
            <person name="Kelly W."/>
            <person name="Siezen R."/>
            <person name="Bachmann H."/>
            <person name="Van Hijum S."/>
        </authorList>
    </citation>
    <scope>NUCLEOTIDE SEQUENCE [LARGE SCALE GENOMIC DNA]</scope>
    <source>
        <strain evidence="2">M20</strain>
    </source>
</reference>
<comment type="caution">
    <text evidence="1">The sequence shown here is derived from an EMBL/GenBank/DDBJ whole genome shotgun (WGS) entry which is preliminary data.</text>
</comment>